<dbReference type="InterPro" id="IPR037066">
    <property type="entry name" value="Plug_dom_sf"/>
</dbReference>
<keyword evidence="3 7" id="KW-1134">Transmembrane beta strand</keyword>
<dbReference type="Gene3D" id="2.170.130.10">
    <property type="entry name" value="TonB-dependent receptor, plug domain"/>
    <property type="match status" value="1"/>
</dbReference>
<dbReference type="Gene3D" id="2.40.170.20">
    <property type="entry name" value="TonB-dependent receptor, beta-barrel domain"/>
    <property type="match status" value="1"/>
</dbReference>
<dbReference type="Pfam" id="PF13620">
    <property type="entry name" value="CarboxypepD_reg"/>
    <property type="match status" value="1"/>
</dbReference>
<evidence type="ECO:0000256" key="1">
    <source>
        <dbReference type="ARBA" id="ARBA00004571"/>
    </source>
</evidence>
<keyword evidence="10" id="KW-1185">Reference proteome</keyword>
<dbReference type="AlphaFoldDB" id="A0A917IQ49"/>
<dbReference type="InterPro" id="IPR008969">
    <property type="entry name" value="CarboxyPept-like_regulatory"/>
</dbReference>
<dbReference type="NCBIfam" id="TIGR04057">
    <property type="entry name" value="SusC_RagA_signa"/>
    <property type="match status" value="1"/>
</dbReference>
<keyword evidence="6 7" id="KW-0998">Cell outer membrane</keyword>
<proteinExistence type="inferred from homology"/>
<keyword evidence="5 7" id="KW-0472">Membrane</keyword>
<name>A0A917IQ49_9BACT</name>
<keyword evidence="2 7" id="KW-0813">Transport</keyword>
<gene>
    <name evidence="9" type="ORF">GCM10011379_09620</name>
</gene>
<evidence type="ECO:0000313" key="10">
    <source>
        <dbReference type="Proteomes" id="UP000627292"/>
    </source>
</evidence>
<evidence type="ECO:0000256" key="4">
    <source>
        <dbReference type="ARBA" id="ARBA00022692"/>
    </source>
</evidence>
<reference evidence="9" key="2">
    <citation type="submission" date="2020-09" db="EMBL/GenBank/DDBJ databases">
        <authorList>
            <person name="Sun Q."/>
            <person name="Zhou Y."/>
        </authorList>
    </citation>
    <scope>NUCLEOTIDE SEQUENCE</scope>
    <source>
        <strain evidence="9">CGMCC 1.15290</strain>
    </source>
</reference>
<dbReference type="InterPro" id="IPR012910">
    <property type="entry name" value="Plug_dom"/>
</dbReference>
<reference evidence="9" key="1">
    <citation type="journal article" date="2014" name="Int. J. Syst. Evol. Microbiol.">
        <title>Complete genome sequence of Corynebacterium casei LMG S-19264T (=DSM 44701T), isolated from a smear-ripened cheese.</title>
        <authorList>
            <consortium name="US DOE Joint Genome Institute (JGI-PGF)"/>
            <person name="Walter F."/>
            <person name="Albersmeier A."/>
            <person name="Kalinowski J."/>
            <person name="Ruckert C."/>
        </authorList>
    </citation>
    <scope>NUCLEOTIDE SEQUENCE</scope>
    <source>
        <strain evidence="9">CGMCC 1.15290</strain>
    </source>
</reference>
<comment type="caution">
    <text evidence="9">The sequence shown here is derived from an EMBL/GenBank/DDBJ whole genome shotgun (WGS) entry which is preliminary data.</text>
</comment>
<dbReference type="InterPro" id="IPR036942">
    <property type="entry name" value="Beta-barrel_TonB_sf"/>
</dbReference>
<feature type="domain" description="TonB-dependent receptor plug" evidence="8">
    <location>
        <begin position="205"/>
        <end position="325"/>
    </location>
</feature>
<evidence type="ECO:0000256" key="7">
    <source>
        <dbReference type="PROSITE-ProRule" id="PRU01360"/>
    </source>
</evidence>
<evidence type="ECO:0000313" key="9">
    <source>
        <dbReference type="EMBL" id="GGH61048.1"/>
    </source>
</evidence>
<dbReference type="SUPFAM" id="SSF56935">
    <property type="entry name" value="Porins"/>
    <property type="match status" value="1"/>
</dbReference>
<dbReference type="PROSITE" id="PS52016">
    <property type="entry name" value="TONB_DEPENDENT_REC_3"/>
    <property type="match status" value="1"/>
</dbReference>
<evidence type="ECO:0000256" key="6">
    <source>
        <dbReference type="ARBA" id="ARBA00023237"/>
    </source>
</evidence>
<dbReference type="InterPro" id="IPR039426">
    <property type="entry name" value="TonB-dep_rcpt-like"/>
</dbReference>
<protein>
    <submittedName>
        <fullName evidence="9">SusC/RagA family TonB-linked outer membrane protein</fullName>
    </submittedName>
</protein>
<dbReference type="Pfam" id="PF07715">
    <property type="entry name" value="Plug"/>
    <property type="match status" value="1"/>
</dbReference>
<evidence type="ECO:0000256" key="5">
    <source>
        <dbReference type="ARBA" id="ARBA00023136"/>
    </source>
</evidence>
<dbReference type="EMBL" id="BMIB01000001">
    <property type="protein sequence ID" value="GGH61048.1"/>
    <property type="molecule type" value="Genomic_DNA"/>
</dbReference>
<comment type="similarity">
    <text evidence="7">Belongs to the TonB-dependent receptor family.</text>
</comment>
<organism evidence="9 10">
    <name type="scientific">Filimonas zeae</name>
    <dbReference type="NCBI Taxonomy" id="1737353"/>
    <lineage>
        <taxon>Bacteria</taxon>
        <taxon>Pseudomonadati</taxon>
        <taxon>Bacteroidota</taxon>
        <taxon>Chitinophagia</taxon>
        <taxon>Chitinophagales</taxon>
        <taxon>Chitinophagaceae</taxon>
        <taxon>Filimonas</taxon>
    </lineage>
</organism>
<dbReference type="Gene3D" id="2.60.40.1120">
    <property type="entry name" value="Carboxypeptidase-like, regulatory domain"/>
    <property type="match status" value="1"/>
</dbReference>
<dbReference type="InterPro" id="IPR023996">
    <property type="entry name" value="TonB-dep_OMP_SusC/RagA"/>
</dbReference>
<dbReference type="NCBIfam" id="TIGR04056">
    <property type="entry name" value="OMP_RagA_SusC"/>
    <property type="match status" value="1"/>
</dbReference>
<dbReference type="SUPFAM" id="SSF49464">
    <property type="entry name" value="Carboxypeptidase regulatory domain-like"/>
    <property type="match status" value="1"/>
</dbReference>
<evidence type="ECO:0000256" key="3">
    <source>
        <dbReference type="ARBA" id="ARBA00022452"/>
    </source>
</evidence>
<sequence length="1183" mass="130651">MPVWAQQQRILLSKALAEVKAVYGTRFSYEEHLLDDVYVNSNLKFSPNDPVENVLKDLLYSKGFLFLYVQKNYYTIVKDNRKKEDGGTGTESAPDKVEAYVPSSVPDYVQTITGRVTDADGKPLIGATVLPDGYAVTSGVSTNSDGYYTLRLRVKTTAVVFSYIGMVPQKLPIEGKAMLNVQLEYEAATLSNVSVVSTGYQVLPKERATGSFGVITAEKIKEVPAPSLMERLESVTPGLRIDVRNNTIAIRGTNTLQASVGTTPLIVIDGFPAPLFDQTLTERLNANSAAGAVLSRYNPEDIESITVLKDAAAASIWGAKAANGVIVITTKKGQKNTSRLNFSTAISTSNPANMDHLNRMSSSDYIDLEREMKGMGYFSDPAIWTPSSWMTFNQNRPVSEALEWMFKVDRGTATAQQRDSALAALGRLDNRAQIRDLLMQRAVSQQYNLSLSGGGQNSTYFVSANYTKDVPVFRKNVGESYFVTANLSNNLFNNRVTLNTGINYNYASSTSNQAGLNAIGNSNMGLRPYEMLQNEKGQAIGRNLLFRDEVANDFVSKGYMPFTYSPLQELNYGNGVNKQNRFRFVTSINTKITNWLNIDVAGMLQKSIGENNQLSDLNSYSTRISINEGTTVNPNGSLLYGVPYGGIMLTTFAASDNYSLRGQVNVNKNFGDNFSLNAVAGTEIREDKRNSRQQTRYGYNDEVKSSASFTPGVPYNTIYGWSSSLSYNDGSITANVERALSYYSNAALSMFNNKYVVSGSVRFDDFSMLGVSRSKRAKPLWSAGAKWNVLAEDFMKHVNGINNLAVRLTYGTGGSLPRSVANAALVSLFPANTITGETYGVIGTPANNTAGWSLTRSTNLGVDVAFLKDRLSVSADVYRKRTTDLLWIFPINPTYGWTSLEHNAASMTGKGFELSVTGQIIKKKNFLWSSTFNISYNTNKVTDARFINPNNTTLVNSATPIEGMPTDYLYAYKWAGLDTLGRSQIFDKDGKVVSADINNTQLTEADLVYKGRTTPPFFGGFFNNFTYKGFTLGVRMTYEMGHVYRRLSIENYPDYTNFTYSGVIGAQQDLALRWRKKGDEAVTNVPGLKNINYNSSNRYKNSDLLTQSASHIRLQQISLGYQLPAQLLSRVGAKSASFTVSARNFGIIWRKNKFGDDPSYIARNSYNNLPPATAWFFSFNVGF</sequence>
<dbReference type="InterPro" id="IPR023997">
    <property type="entry name" value="TonB-dep_OMP_SusC/RagA_CS"/>
</dbReference>
<accession>A0A917IQ49</accession>
<evidence type="ECO:0000259" key="8">
    <source>
        <dbReference type="Pfam" id="PF07715"/>
    </source>
</evidence>
<dbReference type="GO" id="GO:0009279">
    <property type="term" value="C:cell outer membrane"/>
    <property type="evidence" value="ECO:0007669"/>
    <property type="project" value="UniProtKB-SubCell"/>
</dbReference>
<evidence type="ECO:0000256" key="2">
    <source>
        <dbReference type="ARBA" id="ARBA00022448"/>
    </source>
</evidence>
<keyword evidence="4 7" id="KW-0812">Transmembrane</keyword>
<dbReference type="Proteomes" id="UP000627292">
    <property type="component" value="Unassembled WGS sequence"/>
</dbReference>
<comment type="subcellular location">
    <subcellularLocation>
        <location evidence="1 7">Cell outer membrane</location>
        <topology evidence="1 7">Multi-pass membrane protein</topology>
    </subcellularLocation>
</comment>